<dbReference type="NCBIfam" id="TIGR00377">
    <property type="entry name" value="ant_ant_sig"/>
    <property type="match status" value="1"/>
</dbReference>
<dbReference type="Proteomes" id="UP000619244">
    <property type="component" value="Unassembled WGS sequence"/>
</dbReference>
<organism evidence="4 5">
    <name type="scientific">Streptomyces minutiscleroticus</name>
    <dbReference type="NCBI Taxonomy" id="68238"/>
    <lineage>
        <taxon>Bacteria</taxon>
        <taxon>Bacillati</taxon>
        <taxon>Actinomycetota</taxon>
        <taxon>Actinomycetes</taxon>
        <taxon>Kitasatosporales</taxon>
        <taxon>Streptomycetaceae</taxon>
        <taxon>Streptomyces</taxon>
    </lineage>
</organism>
<dbReference type="PANTHER" id="PTHR33495:SF2">
    <property type="entry name" value="ANTI-SIGMA FACTOR ANTAGONIST TM_1081-RELATED"/>
    <property type="match status" value="1"/>
</dbReference>
<name>A0A918NPG1_9ACTN</name>
<dbReference type="RefSeq" id="WP_190192018.1">
    <property type="nucleotide sequence ID" value="NZ_BMVU01000022.1"/>
</dbReference>
<evidence type="ECO:0000313" key="5">
    <source>
        <dbReference type="Proteomes" id="UP000619244"/>
    </source>
</evidence>
<dbReference type="Pfam" id="PF13466">
    <property type="entry name" value="STAS_2"/>
    <property type="match status" value="1"/>
</dbReference>
<dbReference type="GO" id="GO:0043856">
    <property type="term" value="F:anti-sigma factor antagonist activity"/>
    <property type="evidence" value="ECO:0007669"/>
    <property type="project" value="InterPro"/>
</dbReference>
<dbReference type="InterPro" id="IPR002645">
    <property type="entry name" value="STAS_dom"/>
</dbReference>
<dbReference type="CDD" id="cd07043">
    <property type="entry name" value="STAS_anti-anti-sigma_factors"/>
    <property type="match status" value="1"/>
</dbReference>
<sequence>MTDTKDILALTRQSHPAGPILLCVAGELDHYTGPRLSEAIDELPFGSGTDVVIDLSALEYCDSTGLSLLITAHHRAEAAGSSLSFAGPSPELARVFAIVGLDQVFTLHASVERAVEALVR</sequence>
<reference evidence="4" key="2">
    <citation type="submission" date="2020-09" db="EMBL/GenBank/DDBJ databases">
        <authorList>
            <person name="Sun Q."/>
            <person name="Ohkuma M."/>
        </authorList>
    </citation>
    <scope>NUCLEOTIDE SEQUENCE</scope>
    <source>
        <strain evidence="4">JCM 4790</strain>
    </source>
</reference>
<dbReference type="PROSITE" id="PS50801">
    <property type="entry name" value="STAS"/>
    <property type="match status" value="1"/>
</dbReference>
<reference evidence="4" key="1">
    <citation type="journal article" date="2014" name="Int. J. Syst. Evol. Microbiol.">
        <title>Complete genome sequence of Corynebacterium casei LMG S-19264T (=DSM 44701T), isolated from a smear-ripened cheese.</title>
        <authorList>
            <consortium name="US DOE Joint Genome Institute (JGI-PGF)"/>
            <person name="Walter F."/>
            <person name="Albersmeier A."/>
            <person name="Kalinowski J."/>
            <person name="Ruckert C."/>
        </authorList>
    </citation>
    <scope>NUCLEOTIDE SEQUENCE</scope>
    <source>
        <strain evidence="4">JCM 4790</strain>
    </source>
</reference>
<keyword evidence="5" id="KW-1185">Reference proteome</keyword>
<comment type="similarity">
    <text evidence="1 2">Belongs to the anti-sigma-factor antagonist family.</text>
</comment>
<dbReference type="InterPro" id="IPR036513">
    <property type="entry name" value="STAS_dom_sf"/>
</dbReference>
<evidence type="ECO:0000256" key="1">
    <source>
        <dbReference type="ARBA" id="ARBA00009013"/>
    </source>
</evidence>
<gene>
    <name evidence="4" type="primary">arsI</name>
    <name evidence="4" type="ORF">GCM10010358_44250</name>
</gene>
<dbReference type="PANTHER" id="PTHR33495">
    <property type="entry name" value="ANTI-SIGMA FACTOR ANTAGONIST TM_1081-RELATED-RELATED"/>
    <property type="match status" value="1"/>
</dbReference>
<protein>
    <recommendedName>
        <fullName evidence="2">Anti-sigma factor antagonist</fullName>
    </recommendedName>
</protein>
<evidence type="ECO:0000313" key="4">
    <source>
        <dbReference type="EMBL" id="GGX85301.1"/>
    </source>
</evidence>
<proteinExistence type="inferred from homology"/>
<feature type="domain" description="STAS" evidence="3">
    <location>
        <begin position="18"/>
        <end position="118"/>
    </location>
</feature>
<dbReference type="InterPro" id="IPR003658">
    <property type="entry name" value="Anti-sigma_ant"/>
</dbReference>
<dbReference type="EMBL" id="BMVU01000022">
    <property type="protein sequence ID" value="GGX85301.1"/>
    <property type="molecule type" value="Genomic_DNA"/>
</dbReference>
<evidence type="ECO:0000259" key="3">
    <source>
        <dbReference type="PROSITE" id="PS50801"/>
    </source>
</evidence>
<dbReference type="InterPro" id="IPR058548">
    <property type="entry name" value="MlaB-like_STAS"/>
</dbReference>
<accession>A0A918NPG1</accession>
<dbReference type="Gene3D" id="3.30.750.24">
    <property type="entry name" value="STAS domain"/>
    <property type="match status" value="1"/>
</dbReference>
<dbReference type="SUPFAM" id="SSF52091">
    <property type="entry name" value="SpoIIaa-like"/>
    <property type="match status" value="1"/>
</dbReference>
<evidence type="ECO:0000256" key="2">
    <source>
        <dbReference type="RuleBase" id="RU003749"/>
    </source>
</evidence>
<dbReference type="AlphaFoldDB" id="A0A918NPG1"/>
<comment type="caution">
    <text evidence="4">The sequence shown here is derived from an EMBL/GenBank/DDBJ whole genome shotgun (WGS) entry which is preliminary data.</text>
</comment>